<evidence type="ECO:0000313" key="1">
    <source>
        <dbReference type="EMBL" id="ABU58356.1"/>
    </source>
</evidence>
<accession>A7NLH3</accession>
<dbReference type="KEGG" id="rca:Rcas_2273"/>
<reference evidence="1 2" key="1">
    <citation type="submission" date="2007-08" db="EMBL/GenBank/DDBJ databases">
        <title>Complete sequence of Roseiflexus castenholzii DSM 13941.</title>
        <authorList>
            <consortium name="US DOE Joint Genome Institute"/>
            <person name="Copeland A."/>
            <person name="Lucas S."/>
            <person name="Lapidus A."/>
            <person name="Barry K."/>
            <person name="Glavina del Rio T."/>
            <person name="Dalin E."/>
            <person name="Tice H."/>
            <person name="Pitluck S."/>
            <person name="Thompson L.S."/>
            <person name="Brettin T."/>
            <person name="Bruce D."/>
            <person name="Detter J.C."/>
            <person name="Han C."/>
            <person name="Tapia R."/>
            <person name="Schmutz J."/>
            <person name="Larimer F."/>
            <person name="Land M."/>
            <person name="Hauser L."/>
            <person name="Kyrpides N."/>
            <person name="Mikhailova N."/>
            <person name="Bryant D.A."/>
            <person name="Hanada S."/>
            <person name="Tsukatani Y."/>
            <person name="Richardson P."/>
        </authorList>
    </citation>
    <scope>NUCLEOTIDE SEQUENCE [LARGE SCALE GENOMIC DNA]</scope>
    <source>
        <strain evidence="2">DSM 13941 / HLO8</strain>
    </source>
</reference>
<name>A7NLH3_ROSCS</name>
<dbReference type="HOGENOM" id="CLU_2002178_0_0_0"/>
<organism evidence="1 2">
    <name type="scientific">Roseiflexus castenholzii (strain DSM 13941 / HLO8)</name>
    <dbReference type="NCBI Taxonomy" id="383372"/>
    <lineage>
        <taxon>Bacteria</taxon>
        <taxon>Bacillati</taxon>
        <taxon>Chloroflexota</taxon>
        <taxon>Chloroflexia</taxon>
        <taxon>Chloroflexales</taxon>
        <taxon>Roseiflexineae</taxon>
        <taxon>Roseiflexaceae</taxon>
        <taxon>Roseiflexus</taxon>
    </lineage>
</organism>
<dbReference type="Proteomes" id="UP000000263">
    <property type="component" value="Chromosome"/>
</dbReference>
<dbReference type="STRING" id="383372.Rcas_2273"/>
<keyword evidence="2" id="KW-1185">Reference proteome</keyword>
<evidence type="ECO:0000313" key="2">
    <source>
        <dbReference type="Proteomes" id="UP000000263"/>
    </source>
</evidence>
<sequence>MSRYEQIVAGNVVQSNRMRKTGSTPPVNEKIVIRNLRHHRPCGRAQSNDDLYRHLAFAVADRDGCQKVSGGPNTRAPVAGLASLTDAPPDVSERRRRIAAPLFQITVFSSLFLYQSTMLVIRTI</sequence>
<gene>
    <name evidence="1" type="ordered locus">Rcas_2273</name>
</gene>
<protein>
    <submittedName>
        <fullName evidence="1">Uncharacterized protein</fullName>
    </submittedName>
</protein>
<dbReference type="EMBL" id="CP000804">
    <property type="protein sequence ID" value="ABU58356.1"/>
    <property type="molecule type" value="Genomic_DNA"/>
</dbReference>
<proteinExistence type="predicted"/>
<dbReference type="AlphaFoldDB" id="A7NLH3"/>